<name>A0AAE3ENC9_9FLAO</name>
<dbReference type="Gene3D" id="3.30.70.100">
    <property type="match status" value="1"/>
</dbReference>
<organism evidence="2 3">
    <name type="scientific">Wocania arenilitoris</name>
    <dbReference type="NCBI Taxonomy" id="2044858"/>
    <lineage>
        <taxon>Bacteria</taxon>
        <taxon>Pseudomonadati</taxon>
        <taxon>Bacteroidota</taxon>
        <taxon>Flavobacteriia</taxon>
        <taxon>Flavobacteriales</taxon>
        <taxon>Flavobacteriaceae</taxon>
        <taxon>Wocania</taxon>
    </lineage>
</organism>
<feature type="domain" description="BLUF" evidence="1">
    <location>
        <begin position="2"/>
        <end position="93"/>
    </location>
</feature>
<proteinExistence type="predicted"/>
<dbReference type="Pfam" id="PF04940">
    <property type="entry name" value="BLUF"/>
    <property type="match status" value="1"/>
</dbReference>
<evidence type="ECO:0000313" key="2">
    <source>
        <dbReference type="EMBL" id="MCF7567647.1"/>
    </source>
</evidence>
<evidence type="ECO:0000259" key="1">
    <source>
        <dbReference type="PROSITE" id="PS50925"/>
    </source>
</evidence>
<dbReference type="AlphaFoldDB" id="A0AAE3ENC9"/>
<comment type="caution">
    <text evidence="2">The sequence shown here is derived from an EMBL/GenBank/DDBJ whole genome shotgun (WGS) entry which is preliminary data.</text>
</comment>
<evidence type="ECO:0000313" key="3">
    <source>
        <dbReference type="Proteomes" id="UP001199795"/>
    </source>
</evidence>
<keyword evidence="3" id="KW-1185">Reference proteome</keyword>
<dbReference type="GO" id="GO:0009882">
    <property type="term" value="F:blue light photoreceptor activity"/>
    <property type="evidence" value="ECO:0007669"/>
    <property type="project" value="InterPro"/>
</dbReference>
<sequence length="134" mass="15806">MLKTICYLSDLKTEDCYSNLRGIYSKAKENNNKNGISGILIYKKKNFLQVLEGEEDVVNATFKRILNDKRHHNVFLVIENNIRSRFFEDYNFGFTIIKDKDTWASLKGYFNWLRNADNRIANEIITMVENFIAH</sequence>
<dbReference type="PROSITE" id="PS50925">
    <property type="entry name" value="BLUF"/>
    <property type="match status" value="1"/>
</dbReference>
<accession>A0AAE3ENC9</accession>
<dbReference type="SUPFAM" id="SSF54975">
    <property type="entry name" value="Acylphosphatase/BLUF domain-like"/>
    <property type="match status" value="1"/>
</dbReference>
<protein>
    <submittedName>
        <fullName evidence="2">BLUF domain-containing protein</fullName>
    </submittedName>
</protein>
<gene>
    <name evidence="2" type="ORF">L3X37_04615</name>
</gene>
<reference evidence="2" key="1">
    <citation type="submission" date="2022-01" db="EMBL/GenBank/DDBJ databases">
        <title>Draft genome sequence of Sabulilitoribacter arenilitoris KCTC 52401.</title>
        <authorList>
            <person name="Oh J.-S."/>
        </authorList>
    </citation>
    <scope>NUCLEOTIDE SEQUENCE</scope>
    <source>
        <strain evidence="2">HMF6543</strain>
    </source>
</reference>
<dbReference type="Proteomes" id="UP001199795">
    <property type="component" value="Unassembled WGS sequence"/>
</dbReference>
<dbReference type="GO" id="GO:0071949">
    <property type="term" value="F:FAD binding"/>
    <property type="evidence" value="ECO:0007669"/>
    <property type="project" value="InterPro"/>
</dbReference>
<dbReference type="RefSeq" id="WP_237238996.1">
    <property type="nucleotide sequence ID" value="NZ_JAKKDU010000004.1"/>
</dbReference>
<dbReference type="EMBL" id="JAKKDU010000004">
    <property type="protein sequence ID" value="MCF7567647.1"/>
    <property type="molecule type" value="Genomic_DNA"/>
</dbReference>
<dbReference type="InterPro" id="IPR036046">
    <property type="entry name" value="Acylphosphatase-like_dom_sf"/>
</dbReference>
<dbReference type="InterPro" id="IPR007024">
    <property type="entry name" value="BLUF_domain"/>
</dbReference>
<dbReference type="SMART" id="SM01034">
    <property type="entry name" value="BLUF"/>
    <property type="match status" value="1"/>
</dbReference>